<evidence type="ECO:0000256" key="1">
    <source>
        <dbReference type="ARBA" id="ARBA00001933"/>
    </source>
</evidence>
<protein>
    <submittedName>
        <fullName evidence="7">Aspartate aminotransferase family protein</fullName>
    </submittedName>
    <submittedName>
        <fullName evidence="8">Beta-alanine--pyruvate transaminase</fullName>
    </submittedName>
</protein>
<dbReference type="CDD" id="cd00610">
    <property type="entry name" value="OAT_like"/>
    <property type="match status" value="1"/>
</dbReference>
<reference evidence="8 9" key="2">
    <citation type="submission" date="2016-10" db="EMBL/GenBank/DDBJ databases">
        <authorList>
            <person name="Varghese N."/>
            <person name="Submissions S."/>
        </authorList>
    </citation>
    <scope>NUCLEOTIDE SEQUENCE [LARGE SCALE GENOMIC DNA]</scope>
    <source>
        <strain evidence="8 9">DSM 24802</strain>
    </source>
</reference>
<dbReference type="EMBL" id="FNOB01000016">
    <property type="protein sequence ID" value="SDX42922.1"/>
    <property type="molecule type" value="Genomic_DNA"/>
</dbReference>
<gene>
    <name evidence="7" type="ORF">GCM10008024_27040</name>
    <name evidence="8" type="ORF">SAMN05444006_11614</name>
</gene>
<dbReference type="InterPro" id="IPR015422">
    <property type="entry name" value="PyrdxlP-dep_Trfase_small"/>
</dbReference>
<dbReference type="InterPro" id="IPR049704">
    <property type="entry name" value="Aminotrans_3_PPA_site"/>
</dbReference>
<evidence type="ECO:0000313" key="7">
    <source>
        <dbReference type="EMBL" id="GHE03488.1"/>
    </source>
</evidence>
<evidence type="ECO:0000313" key="8">
    <source>
        <dbReference type="EMBL" id="SDX42922.1"/>
    </source>
</evidence>
<evidence type="ECO:0000313" key="9">
    <source>
        <dbReference type="Proteomes" id="UP000199541"/>
    </source>
</evidence>
<name>A0AAN4UT09_9RHOB</name>
<keyword evidence="3 7" id="KW-0032">Aminotransferase</keyword>
<evidence type="ECO:0000256" key="5">
    <source>
        <dbReference type="ARBA" id="ARBA00022898"/>
    </source>
</evidence>
<keyword evidence="4" id="KW-0808">Transferase</keyword>
<keyword evidence="9" id="KW-1185">Reference proteome</keyword>
<accession>A0AAN4UT09</accession>
<dbReference type="Pfam" id="PF00202">
    <property type="entry name" value="Aminotran_3"/>
    <property type="match status" value="1"/>
</dbReference>
<organism evidence="7 10">
    <name type="scientific">Allgaiera indica</name>
    <dbReference type="NCBI Taxonomy" id="765699"/>
    <lineage>
        <taxon>Bacteria</taxon>
        <taxon>Pseudomonadati</taxon>
        <taxon>Pseudomonadota</taxon>
        <taxon>Alphaproteobacteria</taxon>
        <taxon>Rhodobacterales</taxon>
        <taxon>Paracoccaceae</taxon>
        <taxon>Allgaiera</taxon>
    </lineage>
</organism>
<dbReference type="Gene3D" id="3.90.1150.10">
    <property type="entry name" value="Aspartate Aminotransferase, domain 1"/>
    <property type="match status" value="1"/>
</dbReference>
<evidence type="ECO:0000256" key="3">
    <source>
        <dbReference type="ARBA" id="ARBA00022576"/>
    </source>
</evidence>
<sequence length="442" mass="47886">MALDRKPAPNDLNAFWMPFTSNRQFKKAPRMLVGAKDMHYTTADGRQILDGTAGLWCCNAGHCRPKITEAVQRQVAELDYAPAFQMGHPIAFELANRLIDIAPEGMAHVFYTNSGSESVETALKLAIAYHRAKGDGARTRLIGRERGYHGVNFGGISVGGIVSNRKAFGTLLAGVDHLPHTHLPGQNDFTRGQPEHGANLADELERIVALHGAETIAAVIVEPMAGSTGVLLPPKGYLERLRAITRKHGILLIFDEVITGFGRLGSAFAAQHFGVVPDMITTAKGLTNGVIPMGAVMTTAEVHDAFMQGPEHMIELFHGYTYSGNPVAAAAGIATLDTYREEGLFERAHALAPYWEDALHALKGTRHVIDIRNMGLIGAVELEPIPGEPTKRAFSAFLKAYEKGILIRTTGDIIAMSPPLIIDKPQIDQLVGTLREVLEALD</sequence>
<evidence type="ECO:0000256" key="6">
    <source>
        <dbReference type="RuleBase" id="RU003560"/>
    </source>
</evidence>
<dbReference type="GO" id="GO:0030170">
    <property type="term" value="F:pyridoxal phosphate binding"/>
    <property type="evidence" value="ECO:0007669"/>
    <property type="project" value="InterPro"/>
</dbReference>
<dbReference type="EMBL" id="BNAB01000013">
    <property type="protein sequence ID" value="GHE03488.1"/>
    <property type="molecule type" value="Genomic_DNA"/>
</dbReference>
<dbReference type="PANTHER" id="PTHR42684:SF1">
    <property type="entry name" value="BETA-ALANINE--PYRUVATE AMINOTRANSFERASE"/>
    <property type="match status" value="1"/>
</dbReference>
<evidence type="ECO:0000256" key="2">
    <source>
        <dbReference type="ARBA" id="ARBA00008954"/>
    </source>
</evidence>
<dbReference type="Proteomes" id="UP000634647">
    <property type="component" value="Unassembled WGS sequence"/>
</dbReference>
<dbReference type="Gene3D" id="3.40.640.10">
    <property type="entry name" value="Type I PLP-dependent aspartate aminotransferase-like (Major domain)"/>
    <property type="match status" value="1"/>
</dbReference>
<dbReference type="GO" id="GO:0004015">
    <property type="term" value="F:adenosylmethionine-8-amino-7-oxononanoate transaminase activity"/>
    <property type="evidence" value="ECO:0007669"/>
    <property type="project" value="TreeGrafter"/>
</dbReference>
<dbReference type="InterPro" id="IPR015421">
    <property type="entry name" value="PyrdxlP-dep_Trfase_major"/>
</dbReference>
<dbReference type="PANTHER" id="PTHR42684">
    <property type="entry name" value="ADENOSYLMETHIONINE-8-AMINO-7-OXONONANOATE AMINOTRANSFERASE"/>
    <property type="match status" value="1"/>
</dbReference>
<dbReference type="InterPro" id="IPR005814">
    <property type="entry name" value="Aminotrans_3"/>
</dbReference>
<reference evidence="7" key="1">
    <citation type="journal article" date="2014" name="Int. J. Syst. Evol. Microbiol.">
        <title>Complete genome sequence of Corynebacterium casei LMG S-19264T (=DSM 44701T), isolated from a smear-ripened cheese.</title>
        <authorList>
            <consortium name="US DOE Joint Genome Institute (JGI-PGF)"/>
            <person name="Walter F."/>
            <person name="Albersmeier A."/>
            <person name="Kalinowski J."/>
            <person name="Ruckert C."/>
        </authorList>
    </citation>
    <scope>NUCLEOTIDE SEQUENCE</scope>
    <source>
        <strain evidence="7">CGMCC 1.10859</strain>
    </source>
</reference>
<reference evidence="7" key="3">
    <citation type="submission" date="2023-06" db="EMBL/GenBank/DDBJ databases">
        <authorList>
            <person name="Sun Q."/>
            <person name="Zhou Y."/>
        </authorList>
    </citation>
    <scope>NUCLEOTIDE SEQUENCE</scope>
    <source>
        <strain evidence="7">CGMCC 1.10859</strain>
    </source>
</reference>
<evidence type="ECO:0000256" key="4">
    <source>
        <dbReference type="ARBA" id="ARBA00022679"/>
    </source>
</evidence>
<dbReference type="AlphaFoldDB" id="A0AAN4UT09"/>
<comment type="cofactor">
    <cofactor evidence="1">
        <name>pyridoxal 5'-phosphate</name>
        <dbReference type="ChEBI" id="CHEBI:597326"/>
    </cofactor>
</comment>
<evidence type="ECO:0000313" key="10">
    <source>
        <dbReference type="Proteomes" id="UP000634647"/>
    </source>
</evidence>
<dbReference type="RefSeq" id="WP_092164119.1">
    <property type="nucleotide sequence ID" value="NZ_BNAB01000013.1"/>
</dbReference>
<dbReference type="SUPFAM" id="SSF53383">
    <property type="entry name" value="PLP-dependent transferases"/>
    <property type="match status" value="1"/>
</dbReference>
<dbReference type="FunFam" id="3.40.640.10:FF:000014">
    <property type="entry name" value="Adenosylmethionine-8-amino-7-oxononanoate aminotransferase, probable"/>
    <property type="match status" value="1"/>
</dbReference>
<dbReference type="PROSITE" id="PS00600">
    <property type="entry name" value="AA_TRANSFER_CLASS_3"/>
    <property type="match status" value="1"/>
</dbReference>
<proteinExistence type="inferred from homology"/>
<dbReference type="InterPro" id="IPR015424">
    <property type="entry name" value="PyrdxlP-dep_Trfase"/>
</dbReference>
<comment type="similarity">
    <text evidence="2 6">Belongs to the class-III pyridoxal-phosphate-dependent aminotransferase family.</text>
</comment>
<dbReference type="Proteomes" id="UP000199541">
    <property type="component" value="Unassembled WGS sequence"/>
</dbReference>
<dbReference type="PIRSF" id="PIRSF000521">
    <property type="entry name" value="Transaminase_4ab_Lys_Orn"/>
    <property type="match status" value="1"/>
</dbReference>
<keyword evidence="5 6" id="KW-0663">Pyridoxal phosphate</keyword>
<dbReference type="GO" id="GO:0009102">
    <property type="term" value="P:biotin biosynthetic process"/>
    <property type="evidence" value="ECO:0007669"/>
    <property type="project" value="TreeGrafter"/>
</dbReference>
<comment type="caution">
    <text evidence="7">The sequence shown here is derived from an EMBL/GenBank/DDBJ whole genome shotgun (WGS) entry which is preliminary data.</text>
</comment>